<evidence type="ECO:0000256" key="1">
    <source>
        <dbReference type="SAM" id="MobiDB-lite"/>
    </source>
</evidence>
<keyword evidence="3" id="KW-1185">Reference proteome</keyword>
<dbReference type="OrthoDB" id="4828117at2759"/>
<dbReference type="Proteomes" id="UP000226431">
    <property type="component" value="Unassembled WGS sequence"/>
</dbReference>
<feature type="compositionally biased region" description="Acidic residues" evidence="1">
    <location>
        <begin position="172"/>
        <end position="190"/>
    </location>
</feature>
<dbReference type="AlphaFoldDB" id="A0A2C5YUI3"/>
<proteinExistence type="predicted"/>
<feature type="region of interest" description="Disordered" evidence="1">
    <location>
        <begin position="242"/>
        <end position="265"/>
    </location>
</feature>
<dbReference type="STRING" id="2004952.A0A2C5YUI3"/>
<evidence type="ECO:0000313" key="2">
    <source>
        <dbReference type="EMBL" id="PHH71283.1"/>
    </source>
</evidence>
<feature type="compositionally biased region" description="Low complexity" evidence="1">
    <location>
        <begin position="135"/>
        <end position="157"/>
    </location>
</feature>
<feature type="region of interest" description="Disordered" evidence="1">
    <location>
        <begin position="128"/>
        <end position="215"/>
    </location>
</feature>
<sequence length="265" mass="29110">MAPSASKASYKSYESQARMVRAIVAAHPEVKWNYKEIVACFGSDMTEHALNHRFRRLRAQAHIIRDARAQGFDIKNLSVADDLPAKIDDIDRQNIAKYFGQSTPDGIQFQFRAIKRDAEHLRKTEADGGDVAGCLTTGSPSTSLTTPSRRTTTAKGTGSRKRARRTKASSSPDDDEDDDDDMDDVMDEDGAYNWRNKSTASTPGKKNATPRRAAQKACATIANAAAQLRESDSPEIKLEPARTLFGPRDDDQQVNVGEGYGDGEI</sequence>
<reference evidence="2 3" key="1">
    <citation type="submission" date="2017-06" db="EMBL/GenBank/DDBJ databases">
        <title>Ant-infecting Ophiocordyceps genomes reveal a high diversity of potential behavioral manipulation genes and a possible major role for enterotoxins.</title>
        <authorList>
            <person name="De Bekker C."/>
            <person name="Evans H.C."/>
            <person name="Brachmann A."/>
            <person name="Hughes D.P."/>
        </authorList>
    </citation>
    <scope>NUCLEOTIDE SEQUENCE [LARGE SCALE GENOMIC DNA]</scope>
    <source>
        <strain evidence="2 3">Map16</strain>
    </source>
</reference>
<dbReference type="EMBL" id="NJES01000530">
    <property type="protein sequence ID" value="PHH71283.1"/>
    <property type="molecule type" value="Genomic_DNA"/>
</dbReference>
<protein>
    <submittedName>
        <fullName evidence="2">Uncharacterized protein</fullName>
    </submittedName>
</protein>
<name>A0A2C5YUI3_9HYPO</name>
<feature type="compositionally biased region" description="Basic residues" evidence="1">
    <location>
        <begin position="158"/>
        <end position="167"/>
    </location>
</feature>
<accession>A0A2C5YUI3</accession>
<organism evidence="2 3">
    <name type="scientific">Ophiocordyceps camponoti-rufipedis</name>
    <dbReference type="NCBI Taxonomy" id="2004952"/>
    <lineage>
        <taxon>Eukaryota</taxon>
        <taxon>Fungi</taxon>
        <taxon>Dikarya</taxon>
        <taxon>Ascomycota</taxon>
        <taxon>Pezizomycotina</taxon>
        <taxon>Sordariomycetes</taxon>
        <taxon>Hypocreomycetidae</taxon>
        <taxon>Hypocreales</taxon>
        <taxon>Ophiocordycipitaceae</taxon>
        <taxon>Ophiocordyceps</taxon>
    </lineage>
</organism>
<evidence type="ECO:0000313" key="3">
    <source>
        <dbReference type="Proteomes" id="UP000226431"/>
    </source>
</evidence>
<gene>
    <name evidence="2" type="ORF">CDD80_5392</name>
</gene>
<comment type="caution">
    <text evidence="2">The sequence shown here is derived from an EMBL/GenBank/DDBJ whole genome shotgun (WGS) entry which is preliminary data.</text>
</comment>
<feature type="compositionally biased region" description="Polar residues" evidence="1">
    <location>
        <begin position="195"/>
        <end position="204"/>
    </location>
</feature>